<keyword evidence="3" id="KW-1185">Reference proteome</keyword>
<comment type="caution">
    <text evidence="2">The sequence shown here is derived from an EMBL/GenBank/DDBJ whole genome shotgun (WGS) entry which is preliminary data.</text>
</comment>
<proteinExistence type="predicted"/>
<reference evidence="3" key="1">
    <citation type="journal article" date="2016" name="Nat. Biotechnol.">
        <title>Sequencing wild and cultivated cassava and related species reveals extensive interspecific hybridization and genetic diversity.</title>
        <authorList>
            <person name="Bredeson J.V."/>
            <person name="Lyons J.B."/>
            <person name="Prochnik S.E."/>
            <person name="Wu G.A."/>
            <person name="Ha C.M."/>
            <person name="Edsinger-Gonzales E."/>
            <person name="Grimwood J."/>
            <person name="Schmutz J."/>
            <person name="Rabbi I.Y."/>
            <person name="Egesi C."/>
            <person name="Nauluvula P."/>
            <person name="Lebot V."/>
            <person name="Ndunguru J."/>
            <person name="Mkamilo G."/>
            <person name="Bart R.S."/>
            <person name="Setter T.L."/>
            <person name="Gleadow R.M."/>
            <person name="Kulakow P."/>
            <person name="Ferguson M.E."/>
            <person name="Rounsley S."/>
            <person name="Rokhsar D.S."/>
        </authorList>
    </citation>
    <scope>NUCLEOTIDE SEQUENCE [LARGE SCALE GENOMIC DNA]</scope>
    <source>
        <strain evidence="3">cv. AM560-2</strain>
    </source>
</reference>
<name>A0A2C9VP25_MANES</name>
<evidence type="ECO:0000313" key="3">
    <source>
        <dbReference type="Proteomes" id="UP000091857"/>
    </source>
</evidence>
<evidence type="ECO:0000256" key="1">
    <source>
        <dbReference type="SAM" id="MobiDB-lite"/>
    </source>
</evidence>
<sequence>MGEALQQRNLPPSLDISVEEEKPNPPSTDVHKPILTPSPRCNGSTLYYDSFELRAVTNHLNKAMQNLNTSSPTLISFLKSPFYSHYLDSIHKRNAKTPKMIMGSQFTRRSLDCKASRAGTTAARGGFIRRLWKKVKQGVLRNKQGNEG</sequence>
<gene>
    <name evidence="2" type="ORF">MANES_06G086800v8</name>
</gene>
<dbReference type="Proteomes" id="UP000091857">
    <property type="component" value="Chromosome 6"/>
</dbReference>
<dbReference type="Gramene" id="Manes.06G086800.1.v8.1">
    <property type="protein sequence ID" value="Manes.06G086800.1.v8.1.CDS.1"/>
    <property type="gene ID" value="Manes.06G086800.v8.1"/>
</dbReference>
<dbReference type="OMA" id="HLTCATI"/>
<feature type="compositionally biased region" description="Polar residues" evidence="1">
    <location>
        <begin position="1"/>
        <end position="10"/>
    </location>
</feature>
<dbReference type="AlphaFoldDB" id="A0A2C9VP25"/>
<evidence type="ECO:0000313" key="2">
    <source>
        <dbReference type="EMBL" id="OAY47545.1"/>
    </source>
</evidence>
<feature type="region of interest" description="Disordered" evidence="1">
    <location>
        <begin position="1"/>
        <end position="33"/>
    </location>
</feature>
<accession>A0A2C9VP25</accession>
<dbReference type="EMBL" id="CM004392">
    <property type="protein sequence ID" value="OAY47545.1"/>
    <property type="molecule type" value="Genomic_DNA"/>
</dbReference>
<organism evidence="2 3">
    <name type="scientific">Manihot esculenta</name>
    <name type="common">Cassava</name>
    <name type="synonym">Jatropha manihot</name>
    <dbReference type="NCBI Taxonomy" id="3983"/>
    <lineage>
        <taxon>Eukaryota</taxon>
        <taxon>Viridiplantae</taxon>
        <taxon>Streptophyta</taxon>
        <taxon>Embryophyta</taxon>
        <taxon>Tracheophyta</taxon>
        <taxon>Spermatophyta</taxon>
        <taxon>Magnoliopsida</taxon>
        <taxon>eudicotyledons</taxon>
        <taxon>Gunneridae</taxon>
        <taxon>Pentapetalae</taxon>
        <taxon>rosids</taxon>
        <taxon>fabids</taxon>
        <taxon>Malpighiales</taxon>
        <taxon>Euphorbiaceae</taxon>
        <taxon>Crotonoideae</taxon>
        <taxon>Manihoteae</taxon>
        <taxon>Manihot</taxon>
    </lineage>
</organism>
<protein>
    <submittedName>
        <fullName evidence="2">Uncharacterized protein</fullName>
    </submittedName>
</protein>